<dbReference type="AlphaFoldDB" id="A0A172TMV3"/>
<keyword evidence="7" id="KW-1133">Transmembrane helix</keyword>
<evidence type="ECO:0000256" key="7">
    <source>
        <dbReference type="SAM" id="Phobius"/>
    </source>
</evidence>
<evidence type="ECO:0000256" key="6">
    <source>
        <dbReference type="ARBA" id="ARBA00023136"/>
    </source>
</evidence>
<keyword evidence="5 9" id="KW-0418">Kinase</keyword>
<dbReference type="PROSITE" id="PS50885">
    <property type="entry name" value="HAMP"/>
    <property type="match status" value="1"/>
</dbReference>
<dbReference type="GO" id="GO:0000155">
    <property type="term" value="F:phosphorelay sensor kinase activity"/>
    <property type="evidence" value="ECO:0007669"/>
    <property type="project" value="InterPro"/>
</dbReference>
<keyword evidence="4" id="KW-0808">Transferase</keyword>
<keyword evidence="7" id="KW-0812">Transmembrane</keyword>
<dbReference type="InterPro" id="IPR036890">
    <property type="entry name" value="HATPase_C_sf"/>
</dbReference>
<name>A0A172TMV3_9BACL</name>
<accession>A0A172TMV3</accession>
<keyword evidence="2" id="KW-1003">Cell membrane</keyword>
<dbReference type="STRING" id="1178515.SY83_21305"/>
<evidence type="ECO:0000256" key="1">
    <source>
        <dbReference type="ARBA" id="ARBA00004651"/>
    </source>
</evidence>
<keyword evidence="10" id="KW-1185">Reference proteome</keyword>
<dbReference type="KEGG" id="pswu:SY83_21305"/>
<dbReference type="PANTHER" id="PTHR34220:SF7">
    <property type="entry name" value="SENSOR HISTIDINE KINASE YPDA"/>
    <property type="match status" value="1"/>
</dbReference>
<evidence type="ECO:0000256" key="5">
    <source>
        <dbReference type="ARBA" id="ARBA00022777"/>
    </source>
</evidence>
<gene>
    <name evidence="9" type="ORF">SY83_21305</name>
</gene>
<dbReference type="Pfam" id="PF02518">
    <property type="entry name" value="HATPase_c"/>
    <property type="match status" value="1"/>
</dbReference>
<feature type="domain" description="HAMP" evidence="8">
    <location>
        <begin position="327"/>
        <end position="380"/>
    </location>
</feature>
<dbReference type="Gene3D" id="6.10.340.10">
    <property type="match status" value="1"/>
</dbReference>
<dbReference type="PANTHER" id="PTHR34220">
    <property type="entry name" value="SENSOR HISTIDINE KINASE YPDA"/>
    <property type="match status" value="1"/>
</dbReference>
<evidence type="ECO:0000313" key="9">
    <source>
        <dbReference type="EMBL" id="ANE48395.1"/>
    </source>
</evidence>
<dbReference type="Proteomes" id="UP000076927">
    <property type="component" value="Chromosome"/>
</dbReference>
<dbReference type="Pfam" id="PF06580">
    <property type="entry name" value="His_kinase"/>
    <property type="match status" value="1"/>
</dbReference>
<comment type="subcellular location">
    <subcellularLocation>
        <location evidence="1">Cell membrane</location>
        <topology evidence="1">Multi-pass membrane protein</topology>
    </subcellularLocation>
</comment>
<evidence type="ECO:0000313" key="10">
    <source>
        <dbReference type="Proteomes" id="UP000076927"/>
    </source>
</evidence>
<evidence type="ECO:0000256" key="2">
    <source>
        <dbReference type="ARBA" id="ARBA00022475"/>
    </source>
</evidence>
<keyword evidence="3" id="KW-0597">Phosphoprotein</keyword>
<protein>
    <submittedName>
        <fullName evidence="9">Histidine kinase</fullName>
    </submittedName>
</protein>
<keyword evidence="6 7" id="KW-0472">Membrane</keyword>
<feature type="transmembrane region" description="Helical" evidence="7">
    <location>
        <begin position="306"/>
        <end position="326"/>
    </location>
</feature>
<evidence type="ECO:0000256" key="3">
    <source>
        <dbReference type="ARBA" id="ARBA00022553"/>
    </source>
</evidence>
<evidence type="ECO:0000259" key="8">
    <source>
        <dbReference type="PROSITE" id="PS50885"/>
    </source>
</evidence>
<sequence length="607" mass="69605">MLAGLRNPLTRMKINQQLILLFLMMVSPILFLHWYGNAKAEQILKKHVTDAYAELNKQSLTLISRDMDTVTKVTSTLIRSTTTQQLIANGEDDVLERVTKYRAMEDLLNAYSTGAKGTDPVYYSFYVYDPKDYYFFAPKIQMTPTGVYFFTESNKPDWYDKAVARKGKGFMEVIDSNEAFADQKTLAYIRAVNNVTQSNGVIGVLVVTRMEDKVGESLKSVNLPDGEMYVTDPNHIILASSERYRLGMPLELPSGAALPQTGGKAVHYMDEEHIYIINNNSVLHHNLIYKLPVRSLLQQQNELKRVILMISVAYGLFGCILITYFWRSLMTPLQKLAMFVRSYVPGKRIPETPAKNRDDEVGILITSMYDMARRLNSLIQDQYQMEIKQKEAQLQILYEQINPHLLYNTLESIYWKSSLEGNNESAEMIKDLSKLMKISLSRGRELITIGEELEHARAYTKLQQQRYDYKFSIHWDVPEEIQGYLIPKISLQPLIENAILHGIKHMEEDGEIRVWGRLSGEQVELRVEDNGFKELKLEPIEKLLNDEKADASLGYGIRNVTQRIRLHFGQDYGLYYRKRIPQGTEVVIVLPQTSGSANHEELNVTGG</sequence>
<dbReference type="Gene3D" id="3.30.565.10">
    <property type="entry name" value="Histidine kinase-like ATPase, C-terminal domain"/>
    <property type="match status" value="1"/>
</dbReference>
<dbReference type="InterPro" id="IPR003660">
    <property type="entry name" value="HAMP_dom"/>
</dbReference>
<organism evidence="9 10">
    <name type="scientific">Paenibacillus swuensis</name>
    <dbReference type="NCBI Taxonomy" id="1178515"/>
    <lineage>
        <taxon>Bacteria</taxon>
        <taxon>Bacillati</taxon>
        <taxon>Bacillota</taxon>
        <taxon>Bacilli</taxon>
        <taxon>Bacillales</taxon>
        <taxon>Paenibacillaceae</taxon>
        <taxon>Paenibacillus</taxon>
    </lineage>
</organism>
<dbReference type="SUPFAM" id="SSF55874">
    <property type="entry name" value="ATPase domain of HSP90 chaperone/DNA topoisomerase II/histidine kinase"/>
    <property type="match status" value="1"/>
</dbReference>
<dbReference type="RefSeq" id="WP_068610189.1">
    <property type="nucleotide sequence ID" value="NZ_CP011388.1"/>
</dbReference>
<dbReference type="InterPro" id="IPR050640">
    <property type="entry name" value="Bact_2-comp_sensor_kinase"/>
</dbReference>
<reference evidence="9 10" key="1">
    <citation type="submission" date="2015-01" db="EMBL/GenBank/DDBJ databases">
        <title>Paenibacillus swuensis/DY6/whole genome sequencing.</title>
        <authorList>
            <person name="Kim M.K."/>
            <person name="Srinivasan S."/>
            <person name="Lee J.-J."/>
        </authorList>
    </citation>
    <scope>NUCLEOTIDE SEQUENCE [LARGE SCALE GENOMIC DNA]</scope>
    <source>
        <strain evidence="9 10">DY6</strain>
    </source>
</reference>
<evidence type="ECO:0000256" key="4">
    <source>
        <dbReference type="ARBA" id="ARBA00022679"/>
    </source>
</evidence>
<dbReference type="OrthoDB" id="2641683at2"/>
<dbReference type="EMBL" id="CP011388">
    <property type="protein sequence ID" value="ANE48395.1"/>
    <property type="molecule type" value="Genomic_DNA"/>
</dbReference>
<dbReference type="GO" id="GO:0005886">
    <property type="term" value="C:plasma membrane"/>
    <property type="evidence" value="ECO:0007669"/>
    <property type="project" value="UniProtKB-SubCell"/>
</dbReference>
<dbReference type="InterPro" id="IPR003594">
    <property type="entry name" value="HATPase_dom"/>
</dbReference>
<feature type="transmembrane region" description="Helical" evidence="7">
    <location>
        <begin position="18"/>
        <end position="36"/>
    </location>
</feature>
<dbReference type="InterPro" id="IPR010559">
    <property type="entry name" value="Sig_transdc_His_kin_internal"/>
</dbReference>
<proteinExistence type="predicted"/>
<dbReference type="PATRIC" id="fig|1178515.4.peg.4316"/>